<protein>
    <submittedName>
        <fullName evidence="3">CARD domain-containing protein</fullName>
    </submittedName>
</protein>
<evidence type="ECO:0000313" key="1">
    <source>
        <dbReference type="EMBL" id="VDN88731.1"/>
    </source>
</evidence>
<proteinExistence type="predicted"/>
<keyword evidence="2" id="KW-1185">Reference proteome</keyword>
<dbReference type="AlphaFoldDB" id="A0A0N4TH94"/>
<reference evidence="3" key="1">
    <citation type="submission" date="2017-02" db="UniProtKB">
        <authorList>
            <consortium name="WormBaseParasite"/>
        </authorList>
    </citation>
    <scope>IDENTIFICATION</scope>
</reference>
<dbReference type="WBParaSite" id="BPAG_0000758201-mRNA-1">
    <property type="protein sequence ID" value="BPAG_0000758201-mRNA-1"/>
    <property type="gene ID" value="BPAG_0000758201"/>
</dbReference>
<name>A0A0N4TH94_BRUPA</name>
<evidence type="ECO:0000313" key="2">
    <source>
        <dbReference type="Proteomes" id="UP000278627"/>
    </source>
</evidence>
<dbReference type="EMBL" id="UZAD01008714">
    <property type="protein sequence ID" value="VDN88731.1"/>
    <property type="molecule type" value="Genomic_DNA"/>
</dbReference>
<reference evidence="1 2" key="2">
    <citation type="submission" date="2018-11" db="EMBL/GenBank/DDBJ databases">
        <authorList>
            <consortium name="Pathogen Informatics"/>
        </authorList>
    </citation>
    <scope>NUCLEOTIDE SEQUENCE [LARGE SCALE GENOMIC DNA]</scope>
</reference>
<dbReference type="Proteomes" id="UP000278627">
    <property type="component" value="Unassembled WGS sequence"/>
</dbReference>
<gene>
    <name evidence="1" type="ORF">BPAG_LOCUS7545</name>
</gene>
<evidence type="ECO:0000313" key="3">
    <source>
        <dbReference type="WBParaSite" id="BPAG_0000758201-mRNA-1"/>
    </source>
</evidence>
<sequence>MDWQDEGPFFILYQNICFIFRRLLRITLNWFMQMVTGKTELERILIWRTNNRGRITAELEKLIDEGEFSIMPMFWEAEQEDKLATDLIKKCCSQVDNEQFNEMKDVLKRSLSQIRGYRQLRDHVENMCKEKYDRENEIHEKRFVFIFYLSLMFESY</sequence>
<organism evidence="3">
    <name type="scientific">Brugia pahangi</name>
    <name type="common">Filarial nematode worm</name>
    <dbReference type="NCBI Taxonomy" id="6280"/>
    <lineage>
        <taxon>Eukaryota</taxon>
        <taxon>Metazoa</taxon>
        <taxon>Ecdysozoa</taxon>
        <taxon>Nematoda</taxon>
        <taxon>Chromadorea</taxon>
        <taxon>Rhabditida</taxon>
        <taxon>Spirurina</taxon>
        <taxon>Spiruromorpha</taxon>
        <taxon>Filarioidea</taxon>
        <taxon>Onchocercidae</taxon>
        <taxon>Brugia</taxon>
    </lineage>
</organism>
<accession>A0A0N4TH94</accession>